<gene>
    <name evidence="5" type="ORF">BON22_1473</name>
</gene>
<protein>
    <submittedName>
        <fullName evidence="5">Meiotic recombination protein REC8</fullName>
    </submittedName>
</protein>
<evidence type="ECO:0000259" key="4">
    <source>
        <dbReference type="Pfam" id="PF04825"/>
    </source>
</evidence>
<dbReference type="EMBL" id="MPUK01000002">
    <property type="protein sequence ID" value="ONH69009.1"/>
    <property type="molecule type" value="Genomic_DNA"/>
</dbReference>
<feature type="region of interest" description="Disordered" evidence="3">
    <location>
        <begin position="300"/>
        <end position="322"/>
    </location>
</feature>
<dbReference type="STRING" id="36022.A0A1V2LAT9"/>
<name>A0A1V2LAT9_CYBFA</name>
<dbReference type="Proteomes" id="UP000189513">
    <property type="component" value="Unassembled WGS sequence"/>
</dbReference>
<dbReference type="GO" id="GO:0008278">
    <property type="term" value="C:cohesin complex"/>
    <property type="evidence" value="ECO:0007669"/>
    <property type="project" value="InterPro"/>
</dbReference>
<keyword evidence="6" id="KW-1185">Reference proteome</keyword>
<dbReference type="GO" id="GO:1990414">
    <property type="term" value="P:replication-born double-strand break repair via sister chromatid exchange"/>
    <property type="evidence" value="ECO:0007669"/>
    <property type="project" value="TreeGrafter"/>
</dbReference>
<feature type="region of interest" description="Disordered" evidence="3">
    <location>
        <begin position="426"/>
        <end position="452"/>
    </location>
</feature>
<evidence type="ECO:0000313" key="5">
    <source>
        <dbReference type="EMBL" id="ONH69009.1"/>
    </source>
</evidence>
<evidence type="ECO:0000313" key="6">
    <source>
        <dbReference type="Proteomes" id="UP000189513"/>
    </source>
</evidence>
<dbReference type="GO" id="GO:0007062">
    <property type="term" value="P:sister chromatid cohesion"/>
    <property type="evidence" value="ECO:0007669"/>
    <property type="project" value="InterPro"/>
</dbReference>
<comment type="subcellular location">
    <subcellularLocation>
        <location evidence="1">Nucleus</location>
    </subcellularLocation>
</comment>
<proteinExistence type="predicted"/>
<dbReference type="PANTHER" id="PTHR12585">
    <property type="entry name" value="SCC1 / RAD21 FAMILY MEMBER"/>
    <property type="match status" value="1"/>
</dbReference>
<dbReference type="AlphaFoldDB" id="A0A1V2LAT9"/>
<dbReference type="VEuPathDB" id="FungiDB:BON22_1473"/>
<feature type="compositionally biased region" description="Polar residues" evidence="3">
    <location>
        <begin position="465"/>
        <end position="474"/>
    </location>
</feature>
<keyword evidence="2" id="KW-0539">Nucleus</keyword>
<feature type="domain" description="Rad21/Rec8-like protein N-terminal" evidence="4">
    <location>
        <begin position="21"/>
        <end position="118"/>
    </location>
</feature>
<sequence length="695" mass="77136">MTRQAYSKDTHIVDLMLIDQDSLIQQDLGVATVWYVLDIPLMSTIGSRSSTRRIGRREIQGVSIPDTCSVIKEPPEGSKLSLRVSSNLLYGVSVLFRQKTEYLSNDTSAMRQRLQRDLGSFKGSSKLLLAPPVIQALPLLNAPLFHTMDSTKTHERGQILYTNDPLFSIEDGLLPPIDHLDFLNADLQDQKIVQDTNISTKRKELIRKHDLANNTISHVMSHMTTSEVEDSDIFSAQHHSGILQDDLDSGLEPQFAFNDDGMLLDLGGEETSATFGPAAGGTSFQDFEGGGDDFGFITDNFNDNRQNTGDKRSRSGSVRPDLEKVLEEVGDIPLMKQNTEGTSPKEPTRKECRKRKANSGTFMVIFDDPISHGVDRLRDFRENYLSIMRSKKKPKNTPTTTRKRLDGLLAQDSFFHPVTSLLFQSSPSIDVPIEQPRGRRTNRGDPDDDDEDFVAGLLRRRRSSSIETGRNASTSRRDSRVSISGIPLHFDENTGGDTGGGDVFDYDFANILDGEGHSTSIAGAIAGTSTSSHSKKKSGTPSMGALPENLEMQDWAFDDCGIQRDHILTLEQVSHATRATVLGSDLSMEADKISVTKKSVKTTSRFLAFIEYRFEDEGGKREELSFKELLGDDYFGEVYGGPWDMEEAKRRTTVVGSFYSVLQLATNAQIEVVQRKATNKLEVGAANDFSIRLTH</sequence>
<dbReference type="InterPro" id="IPR039781">
    <property type="entry name" value="Rad21/Rec8-like"/>
</dbReference>
<dbReference type="InterPro" id="IPR006910">
    <property type="entry name" value="Rad21_Rec8_N"/>
</dbReference>
<comment type="caution">
    <text evidence="5">The sequence shown here is derived from an EMBL/GenBank/DDBJ whole genome shotgun (WGS) entry which is preliminary data.</text>
</comment>
<dbReference type="Pfam" id="PF04825">
    <property type="entry name" value="Rad21_Rec8_N"/>
    <property type="match status" value="1"/>
</dbReference>
<accession>A0A1V2LAT9</accession>
<dbReference type="GO" id="GO:0003682">
    <property type="term" value="F:chromatin binding"/>
    <property type="evidence" value="ECO:0007669"/>
    <property type="project" value="TreeGrafter"/>
</dbReference>
<evidence type="ECO:0000256" key="2">
    <source>
        <dbReference type="ARBA" id="ARBA00023242"/>
    </source>
</evidence>
<organism evidence="5 6">
    <name type="scientific">Cyberlindnera fabianii</name>
    <name type="common">Yeast</name>
    <name type="synonym">Hansenula fabianii</name>
    <dbReference type="NCBI Taxonomy" id="36022"/>
    <lineage>
        <taxon>Eukaryota</taxon>
        <taxon>Fungi</taxon>
        <taxon>Dikarya</taxon>
        <taxon>Ascomycota</taxon>
        <taxon>Saccharomycotina</taxon>
        <taxon>Saccharomycetes</taxon>
        <taxon>Phaffomycetales</taxon>
        <taxon>Phaffomycetaceae</taxon>
        <taxon>Cyberlindnera</taxon>
    </lineage>
</organism>
<dbReference type="OMA" id="FEEENCE"/>
<reference evidence="6" key="1">
    <citation type="journal article" date="2017" name="Genome Announc.">
        <title>Genome sequences of Cyberlindnera fabianii 65, Pichia kudriavzevii 129, and Saccharomyces cerevisiae 131 isolated from fermented masau fruits in Zimbabwe.</title>
        <authorList>
            <person name="van Rijswijck I.M.H."/>
            <person name="Derks M.F.L."/>
            <person name="Abee T."/>
            <person name="de Ridder D."/>
            <person name="Smid E.J."/>
        </authorList>
    </citation>
    <scope>NUCLEOTIDE SEQUENCE [LARGE SCALE GENOMIC DNA]</scope>
    <source>
        <strain evidence="6">65</strain>
    </source>
</reference>
<evidence type="ECO:0000256" key="1">
    <source>
        <dbReference type="ARBA" id="ARBA00004123"/>
    </source>
</evidence>
<feature type="region of interest" description="Disordered" evidence="3">
    <location>
        <begin position="464"/>
        <end position="483"/>
    </location>
</feature>
<evidence type="ECO:0000256" key="3">
    <source>
        <dbReference type="SAM" id="MobiDB-lite"/>
    </source>
</evidence>
<dbReference type="GO" id="GO:0005634">
    <property type="term" value="C:nucleus"/>
    <property type="evidence" value="ECO:0007669"/>
    <property type="project" value="UniProtKB-SubCell"/>
</dbReference>
<dbReference type="PANTHER" id="PTHR12585:SF69">
    <property type="entry name" value="FI11703P"/>
    <property type="match status" value="1"/>
</dbReference>